<reference evidence="2" key="1">
    <citation type="submission" date="2023-08" db="EMBL/GenBank/DDBJ databases">
        <title>Black Yeasts Isolated from many extreme environments.</title>
        <authorList>
            <person name="Coleine C."/>
            <person name="Stajich J.E."/>
            <person name="Selbmann L."/>
        </authorList>
    </citation>
    <scope>NUCLEOTIDE SEQUENCE</scope>
    <source>
        <strain evidence="2">CCFEE 5401</strain>
    </source>
</reference>
<evidence type="ECO:0008006" key="4">
    <source>
        <dbReference type="Google" id="ProtNLM"/>
    </source>
</evidence>
<dbReference type="PANTHER" id="PTHR14614:SF156">
    <property type="entry name" value="PROTEIN-LYSINE N-METHYLTRANSFERASE EFM2"/>
    <property type="match status" value="1"/>
</dbReference>
<feature type="region of interest" description="Disordered" evidence="1">
    <location>
        <begin position="52"/>
        <end position="77"/>
    </location>
</feature>
<proteinExistence type="predicted"/>
<evidence type="ECO:0000313" key="3">
    <source>
        <dbReference type="Proteomes" id="UP001310890"/>
    </source>
</evidence>
<dbReference type="GO" id="GO:0008757">
    <property type="term" value="F:S-adenosylmethionine-dependent methyltransferase activity"/>
    <property type="evidence" value="ECO:0007669"/>
    <property type="project" value="UniProtKB-ARBA"/>
</dbReference>
<feature type="compositionally biased region" description="Polar residues" evidence="1">
    <location>
        <begin position="59"/>
        <end position="72"/>
    </location>
</feature>
<dbReference type="Pfam" id="PF10294">
    <property type="entry name" value="Methyltransf_16"/>
    <property type="match status" value="1"/>
</dbReference>
<protein>
    <recommendedName>
        <fullName evidence="4">Glucose-inducible SAM-dependent methyltransferase Rrg1</fullName>
    </recommendedName>
</protein>
<evidence type="ECO:0000256" key="1">
    <source>
        <dbReference type="SAM" id="MobiDB-lite"/>
    </source>
</evidence>
<dbReference type="Proteomes" id="UP001310890">
    <property type="component" value="Unassembled WGS sequence"/>
</dbReference>
<sequence length="380" mass="41620">MTVREQCLSARDLGLQAEDEEVLDVLDLPQLYSKPSTKALLVTLDDITSHPPSWEVTPRNGTPLQRSGTATSARKRRRVRGEGIPAYLTSIIANPLAWIDDYDEKEQVWEAASQRLAERSGRTAMGDMTRSFTIPVGHTPEDRADVADPDDFVANTLELTIHEPALTSDNLGLKTWASSYLLAKRLSALLSTLPPLPADALILELGAGTGLVGMAAAAVFQRTVLLTDLPDIVPNLERNVSANAEAMFVYGGEASSGVLDWSDPGALISGPAQGAMPTSDPESLPLVLAADPIYSPDHPRLLVQAIEFYLERVATARVVVEMPVREAYGSERQDFRERMVGMGLCVFQEGEEVGYDDWADGKDEEELAEVRCWWSVWGWK</sequence>
<dbReference type="GO" id="GO:0005829">
    <property type="term" value="C:cytosol"/>
    <property type="evidence" value="ECO:0007669"/>
    <property type="project" value="TreeGrafter"/>
</dbReference>
<dbReference type="SUPFAM" id="SSF53335">
    <property type="entry name" value="S-adenosyl-L-methionine-dependent methyltransferases"/>
    <property type="match status" value="1"/>
</dbReference>
<dbReference type="AlphaFoldDB" id="A0AAN7YH81"/>
<evidence type="ECO:0000313" key="2">
    <source>
        <dbReference type="EMBL" id="KAK5113965.1"/>
    </source>
</evidence>
<dbReference type="InterPro" id="IPR019410">
    <property type="entry name" value="Methyltransf_16"/>
</dbReference>
<dbReference type="InterPro" id="IPR029063">
    <property type="entry name" value="SAM-dependent_MTases_sf"/>
</dbReference>
<accession>A0AAN7YH81</accession>
<comment type="caution">
    <text evidence="2">The sequence shown here is derived from an EMBL/GenBank/DDBJ whole genome shotgun (WGS) entry which is preliminary data.</text>
</comment>
<dbReference type="PANTHER" id="PTHR14614">
    <property type="entry name" value="HEPATOCELLULAR CARCINOMA-ASSOCIATED ANTIGEN"/>
    <property type="match status" value="1"/>
</dbReference>
<organism evidence="2 3">
    <name type="scientific">Meristemomyces frigidus</name>
    <dbReference type="NCBI Taxonomy" id="1508187"/>
    <lineage>
        <taxon>Eukaryota</taxon>
        <taxon>Fungi</taxon>
        <taxon>Dikarya</taxon>
        <taxon>Ascomycota</taxon>
        <taxon>Pezizomycotina</taxon>
        <taxon>Dothideomycetes</taxon>
        <taxon>Dothideomycetidae</taxon>
        <taxon>Mycosphaerellales</taxon>
        <taxon>Teratosphaeriaceae</taxon>
        <taxon>Meristemomyces</taxon>
    </lineage>
</organism>
<dbReference type="Gene3D" id="3.40.50.150">
    <property type="entry name" value="Vaccinia Virus protein VP39"/>
    <property type="match status" value="1"/>
</dbReference>
<name>A0AAN7YH81_9PEZI</name>
<gene>
    <name evidence="2" type="ORF">LTR62_003088</name>
</gene>
<dbReference type="EMBL" id="JAVRRL010000020">
    <property type="protein sequence ID" value="KAK5113965.1"/>
    <property type="molecule type" value="Genomic_DNA"/>
</dbReference>